<protein>
    <submittedName>
        <fullName evidence="1">Uncharacterized protein</fullName>
    </submittedName>
</protein>
<comment type="caution">
    <text evidence="1">The sequence shown here is derived from an EMBL/GenBank/DDBJ whole genome shotgun (WGS) entry which is preliminary data.</text>
</comment>
<dbReference type="AlphaFoldDB" id="F0FB79"/>
<sequence length="43" mass="5171">MQRVKFLTARQKYEKKAKCANVEQIKIKDYGNKESSQHQCKRK</sequence>
<dbReference type="HOGENOM" id="CLU_3237715_0_0_10"/>
<dbReference type="EMBL" id="AEWX01000049">
    <property type="protein sequence ID" value="EGC18647.1"/>
    <property type="molecule type" value="Genomic_DNA"/>
</dbReference>
<gene>
    <name evidence="1" type="ORF">HMPREF9141_2846</name>
</gene>
<evidence type="ECO:0000313" key="1">
    <source>
        <dbReference type="EMBL" id="EGC18647.1"/>
    </source>
</evidence>
<name>F0FB79_9BACT</name>
<proteinExistence type="predicted"/>
<organism evidence="1 2">
    <name type="scientific">Prevotella multiformis DSM 16608</name>
    <dbReference type="NCBI Taxonomy" id="888743"/>
    <lineage>
        <taxon>Bacteria</taxon>
        <taxon>Pseudomonadati</taxon>
        <taxon>Bacteroidota</taxon>
        <taxon>Bacteroidia</taxon>
        <taxon>Bacteroidales</taxon>
        <taxon>Prevotellaceae</taxon>
        <taxon>Prevotella</taxon>
    </lineage>
</organism>
<accession>F0FB79</accession>
<keyword evidence="2" id="KW-1185">Reference proteome</keyword>
<dbReference type="Proteomes" id="UP000005697">
    <property type="component" value="Unassembled WGS sequence"/>
</dbReference>
<reference evidence="1 2" key="1">
    <citation type="submission" date="2011-01" db="EMBL/GenBank/DDBJ databases">
        <authorList>
            <person name="Muzny D."/>
            <person name="Qin X."/>
            <person name="Deng J."/>
            <person name="Jiang H."/>
            <person name="Liu Y."/>
            <person name="Qu J."/>
            <person name="Song X.-Z."/>
            <person name="Zhang L."/>
            <person name="Thornton R."/>
            <person name="Coyle M."/>
            <person name="Francisco L."/>
            <person name="Jackson L."/>
            <person name="Javaid M."/>
            <person name="Korchina V."/>
            <person name="Kovar C."/>
            <person name="Mata R."/>
            <person name="Mathew T."/>
            <person name="Ngo R."/>
            <person name="Nguyen L."/>
            <person name="Nguyen N."/>
            <person name="Okwuonu G."/>
            <person name="Ongeri F."/>
            <person name="Pham C."/>
            <person name="Simmons D."/>
            <person name="Wilczek-Boney K."/>
            <person name="Hale W."/>
            <person name="Jakkamsetti A."/>
            <person name="Pham P."/>
            <person name="Ruth R."/>
            <person name="San Lucas F."/>
            <person name="Warren J."/>
            <person name="Zhang J."/>
            <person name="Zhao Z."/>
            <person name="Zhou C."/>
            <person name="Zhu D."/>
            <person name="Lee S."/>
            <person name="Bess C."/>
            <person name="Blankenburg K."/>
            <person name="Forbes L."/>
            <person name="Fu Q."/>
            <person name="Gubbala S."/>
            <person name="Hirani K."/>
            <person name="Jayaseelan J.C."/>
            <person name="Lara F."/>
            <person name="Munidasa M."/>
            <person name="Palculict T."/>
            <person name="Patil S."/>
            <person name="Pu L.-L."/>
            <person name="Saada N."/>
            <person name="Tang L."/>
            <person name="Weissenberger G."/>
            <person name="Zhu Y."/>
            <person name="Hemphill L."/>
            <person name="Shang Y."/>
            <person name="Youmans B."/>
            <person name="Ayvaz T."/>
            <person name="Ross M."/>
            <person name="Santibanez J."/>
            <person name="Aqrawi P."/>
            <person name="Gross S."/>
            <person name="Joshi V."/>
            <person name="Fowler G."/>
            <person name="Nazareth L."/>
            <person name="Reid J."/>
            <person name="Worley K."/>
            <person name="Petrosino J."/>
            <person name="Highlander S."/>
            <person name="Gibbs R."/>
        </authorList>
    </citation>
    <scope>NUCLEOTIDE SEQUENCE [LARGE SCALE GENOMIC DNA]</scope>
    <source>
        <strain evidence="1 2">DSM 16608</strain>
    </source>
</reference>
<dbReference type="STRING" id="888743.HMPREF9141_2846"/>
<evidence type="ECO:0000313" key="2">
    <source>
        <dbReference type="Proteomes" id="UP000005697"/>
    </source>
</evidence>